<keyword evidence="9" id="KW-1185">Reference proteome</keyword>
<evidence type="ECO:0000259" key="8">
    <source>
        <dbReference type="SMART" id="SM01060"/>
    </source>
</evidence>
<evidence type="ECO:0000256" key="6">
    <source>
        <dbReference type="ARBA" id="ARBA00023004"/>
    </source>
</evidence>
<dbReference type="RefSeq" id="XP_052738575.1">
    <property type="nucleotide sequence ID" value="XM_052882615.1"/>
</dbReference>
<evidence type="ECO:0000256" key="4">
    <source>
        <dbReference type="ARBA" id="ARBA00022723"/>
    </source>
</evidence>
<gene>
    <name evidence="10" type="primary">LOC128198263</name>
</gene>
<name>A0ABM3LHN3_BICAN</name>
<dbReference type="InterPro" id="IPR024711">
    <property type="entry name" value="Catalase_clade1/3"/>
</dbReference>
<keyword evidence="6" id="KW-0408">Iron</keyword>
<proteinExistence type="inferred from homology"/>
<dbReference type="SMART" id="SM01060">
    <property type="entry name" value="Catalase"/>
    <property type="match status" value="1"/>
</dbReference>
<dbReference type="PRINTS" id="PR00067">
    <property type="entry name" value="CATALASE"/>
</dbReference>
<evidence type="ECO:0000256" key="1">
    <source>
        <dbReference type="ARBA" id="ARBA00005329"/>
    </source>
</evidence>
<dbReference type="Pfam" id="PF00199">
    <property type="entry name" value="Catalase"/>
    <property type="match status" value="1"/>
</dbReference>
<evidence type="ECO:0000313" key="10">
    <source>
        <dbReference type="RefSeq" id="XP_052738575.1"/>
    </source>
</evidence>
<comment type="similarity">
    <text evidence="1">Belongs to the catalase family.</text>
</comment>
<evidence type="ECO:0000256" key="5">
    <source>
        <dbReference type="ARBA" id="ARBA00023002"/>
    </source>
</evidence>
<evidence type="ECO:0000256" key="7">
    <source>
        <dbReference type="ARBA" id="ARBA00023324"/>
    </source>
</evidence>
<evidence type="ECO:0000256" key="3">
    <source>
        <dbReference type="ARBA" id="ARBA00022617"/>
    </source>
</evidence>
<dbReference type="Pfam" id="PF06628">
    <property type="entry name" value="Catalase-rel"/>
    <property type="match status" value="1"/>
</dbReference>
<dbReference type="SUPFAM" id="SSF56634">
    <property type="entry name" value="Heme-dependent catalase-like"/>
    <property type="match status" value="1"/>
</dbReference>
<keyword evidence="2" id="KW-0575">Peroxidase</keyword>
<evidence type="ECO:0000256" key="2">
    <source>
        <dbReference type="ARBA" id="ARBA00022559"/>
    </source>
</evidence>
<dbReference type="PIRSF" id="PIRSF038928">
    <property type="entry name" value="Catalase_clade1-3"/>
    <property type="match status" value="1"/>
</dbReference>
<dbReference type="InterPro" id="IPR018028">
    <property type="entry name" value="Catalase"/>
</dbReference>
<dbReference type="Gene3D" id="2.40.180.10">
    <property type="entry name" value="Catalase core domain"/>
    <property type="match status" value="1"/>
</dbReference>
<dbReference type="InterPro" id="IPR011614">
    <property type="entry name" value="Catalase_core"/>
</dbReference>
<sequence>MNNRDEAFVNFQGPVGVLTTSAGAPVPYTDATNTLNAQLIYNTFFMDSITSVNRERIPERVNHGKGAGAFGYFQVTRNVSHIFKADFLKKVGTKTPVAVRFSQALSDRGSPEVTREGRGFAVKFYTKEGNFDLPGNSIPVYFYKDPIYFNRFLHALKRNPATNLIDPHTLWDLITLAPETLNNFLRVFSDAGIPTSYRNMPGYPIHTHQVENKNGECNFVRFHFLPDGGIKYLMSEEARNLNVMDPDYMTRDLYRAIGNGDFPSWTLHIQILSEADVKKAGPKVFDVTRIIPLKEHPLHEVGKLVLDRNPKNYFAEVEQLAFSPSNLVPGMLGSPDKIYEGRKLAYRDTQCYRLGKNFNKMTVNCPFRVRTFTYNRDGVSPVRDNEEDIPNYYPNSFHGPVPYMTKPRSSLIKIIETQPDNFDQIQEFVNELKTDEKSRLIENLVYSLQTVFEPLQRKAVDIFTSINVDLGNGVANGLNMTKCY</sequence>
<protein>
    <submittedName>
        <fullName evidence="10">Catalase-like</fullName>
    </submittedName>
</protein>
<dbReference type="PANTHER" id="PTHR11465">
    <property type="entry name" value="CATALASE"/>
    <property type="match status" value="1"/>
</dbReference>
<dbReference type="PROSITE" id="PS51402">
    <property type="entry name" value="CATALASE_3"/>
    <property type="match status" value="1"/>
</dbReference>
<keyword evidence="3" id="KW-0349">Heme</keyword>
<dbReference type="PANTHER" id="PTHR11465:SF9">
    <property type="entry name" value="CATALASE"/>
    <property type="match status" value="1"/>
</dbReference>
<dbReference type="Proteomes" id="UP001652582">
    <property type="component" value="Chromosome 7"/>
</dbReference>
<accession>A0ABM3LHN3</accession>
<dbReference type="GeneID" id="128198263"/>
<organism evidence="9 10">
    <name type="scientific">Bicyclus anynana</name>
    <name type="common">Squinting bush brown butterfly</name>
    <dbReference type="NCBI Taxonomy" id="110368"/>
    <lineage>
        <taxon>Eukaryota</taxon>
        <taxon>Metazoa</taxon>
        <taxon>Ecdysozoa</taxon>
        <taxon>Arthropoda</taxon>
        <taxon>Hexapoda</taxon>
        <taxon>Insecta</taxon>
        <taxon>Pterygota</taxon>
        <taxon>Neoptera</taxon>
        <taxon>Endopterygota</taxon>
        <taxon>Lepidoptera</taxon>
        <taxon>Glossata</taxon>
        <taxon>Ditrysia</taxon>
        <taxon>Papilionoidea</taxon>
        <taxon>Nymphalidae</taxon>
        <taxon>Satyrinae</taxon>
        <taxon>Satyrini</taxon>
        <taxon>Mycalesina</taxon>
        <taxon>Bicyclus</taxon>
    </lineage>
</organism>
<reference evidence="10" key="1">
    <citation type="submission" date="2025-08" db="UniProtKB">
        <authorList>
            <consortium name="RefSeq"/>
        </authorList>
    </citation>
    <scope>IDENTIFICATION</scope>
</reference>
<evidence type="ECO:0000313" key="9">
    <source>
        <dbReference type="Proteomes" id="UP001652582"/>
    </source>
</evidence>
<keyword evidence="7" id="KW-0376">Hydrogen peroxide</keyword>
<feature type="domain" description="Catalase core" evidence="8">
    <location>
        <begin position="19"/>
        <end position="401"/>
    </location>
</feature>
<dbReference type="InterPro" id="IPR010582">
    <property type="entry name" value="Catalase_immune_responsive"/>
</dbReference>
<dbReference type="InterPro" id="IPR020835">
    <property type="entry name" value="Catalase_sf"/>
</dbReference>
<keyword evidence="4" id="KW-0479">Metal-binding</keyword>
<keyword evidence="5" id="KW-0560">Oxidoreductase</keyword>